<dbReference type="EMBL" id="JAEKNN010000071">
    <property type="protein sequence ID" value="MBJ7610647.1"/>
    <property type="molecule type" value="Genomic_DNA"/>
</dbReference>
<proteinExistence type="predicted"/>
<evidence type="ECO:0000313" key="1">
    <source>
        <dbReference type="EMBL" id="MBJ7610647.1"/>
    </source>
</evidence>
<name>A0A934KN05_9BACT</name>
<dbReference type="AlphaFoldDB" id="A0A934KN05"/>
<dbReference type="Gene3D" id="3.40.50.720">
    <property type="entry name" value="NAD(P)-binding Rossmann-like Domain"/>
    <property type="match status" value="1"/>
</dbReference>
<reference evidence="1 2" key="1">
    <citation type="submission" date="2020-10" db="EMBL/GenBank/DDBJ databases">
        <title>Ca. Dormibacterota MAGs.</title>
        <authorList>
            <person name="Montgomery K."/>
        </authorList>
    </citation>
    <scope>NUCLEOTIDE SEQUENCE [LARGE SCALE GENOMIC DNA]</scope>
    <source>
        <strain evidence="1">Mitchell_Peninsula_5</strain>
    </source>
</reference>
<accession>A0A934KN05</accession>
<dbReference type="Proteomes" id="UP000614410">
    <property type="component" value="Unassembled WGS sequence"/>
</dbReference>
<protein>
    <recommendedName>
        <fullName evidence="3">Gfo/Idh/MocA-like oxidoreductase C-terminal domain-containing protein</fullName>
    </recommendedName>
</protein>
<dbReference type="Gene3D" id="3.30.360.10">
    <property type="entry name" value="Dihydrodipicolinate Reductase, domain 2"/>
    <property type="match status" value="1"/>
</dbReference>
<gene>
    <name evidence="1" type="ORF">JF887_14665</name>
</gene>
<comment type="caution">
    <text evidence="1">The sequence shown here is derived from an EMBL/GenBank/DDBJ whole genome shotgun (WGS) entry which is preliminary data.</text>
</comment>
<sequence length="87" mass="9291">MASLRLALIGYGLRDARSTGGCSRARWGRLMRGDDVESVPSEPGRWNHFYPAVERALRLGEPPPVGGGDAVAALEVLDALRSSKSAI</sequence>
<evidence type="ECO:0000313" key="2">
    <source>
        <dbReference type="Proteomes" id="UP000614410"/>
    </source>
</evidence>
<organism evidence="1 2">
    <name type="scientific">Candidatus Amunia macphersoniae</name>
    <dbReference type="NCBI Taxonomy" id="3127014"/>
    <lineage>
        <taxon>Bacteria</taxon>
        <taxon>Bacillati</taxon>
        <taxon>Candidatus Dormiibacterota</taxon>
        <taxon>Candidatus Dormibacteria</taxon>
        <taxon>Candidatus Aeolococcales</taxon>
        <taxon>Candidatus Aeolococcaceae</taxon>
        <taxon>Candidatus Amunia</taxon>
    </lineage>
</organism>
<evidence type="ECO:0008006" key="3">
    <source>
        <dbReference type="Google" id="ProtNLM"/>
    </source>
</evidence>